<dbReference type="RefSeq" id="WP_206871926.1">
    <property type="nucleotide sequence ID" value="NZ_BMBA01000006.1"/>
</dbReference>
<sequence length="50" mass="5688">MKKSSLKIVALVSFLHVTKLSSLQIKELIKIIANNEEKALKNYVTKLTFL</sequence>
<evidence type="ECO:0000313" key="2">
    <source>
        <dbReference type="Proteomes" id="UP000663802"/>
    </source>
</evidence>
<keyword evidence="2" id="KW-1185">Reference proteome</keyword>
<protein>
    <submittedName>
        <fullName evidence="1">Uncharacterized protein</fullName>
    </submittedName>
</protein>
<evidence type="ECO:0000313" key="1">
    <source>
        <dbReference type="EMBL" id="GFZ33577.1"/>
    </source>
</evidence>
<organism evidence="1 2">
    <name type="scientific">Clostridium zeae</name>
    <dbReference type="NCBI Taxonomy" id="2759022"/>
    <lineage>
        <taxon>Bacteria</taxon>
        <taxon>Bacillati</taxon>
        <taxon>Bacillota</taxon>
        <taxon>Clostridia</taxon>
        <taxon>Eubacteriales</taxon>
        <taxon>Clostridiaceae</taxon>
        <taxon>Clostridium</taxon>
    </lineage>
</organism>
<comment type="caution">
    <text evidence="1">The sequence shown here is derived from an EMBL/GenBank/DDBJ whole genome shotgun (WGS) entry which is preliminary data.</text>
</comment>
<reference evidence="1 2" key="1">
    <citation type="journal article" date="2021" name="Int. J. Syst. Evol. Microbiol.">
        <title>Clostridium zeae sp. nov., isolated from corn silage.</title>
        <authorList>
            <person name="Kobayashi H."/>
            <person name="Tanizawa Y."/>
            <person name="Yagura M."/>
            <person name="Sakamoto M."/>
            <person name="Ohkuma M."/>
            <person name="Tohno M."/>
        </authorList>
    </citation>
    <scope>NUCLEOTIDE SEQUENCE [LARGE SCALE GENOMIC DNA]</scope>
    <source>
        <strain evidence="1 2">CSC2</strain>
    </source>
</reference>
<gene>
    <name evidence="1" type="ORF">CSC2_41030</name>
</gene>
<proteinExistence type="predicted"/>
<name>A0ABQ1EFI2_9CLOT</name>
<accession>A0ABQ1EFI2</accession>
<dbReference type="Proteomes" id="UP000663802">
    <property type="component" value="Unassembled WGS sequence"/>
</dbReference>
<dbReference type="EMBL" id="BMBA01000006">
    <property type="protein sequence ID" value="GFZ33577.1"/>
    <property type="molecule type" value="Genomic_DNA"/>
</dbReference>